<feature type="region of interest" description="Disordered" evidence="2">
    <location>
        <begin position="1"/>
        <end position="20"/>
    </location>
</feature>
<dbReference type="OrthoDB" id="567237at2759"/>
<dbReference type="CDD" id="cd08892">
    <property type="entry name" value="SRPBCC_Aha1"/>
    <property type="match status" value="1"/>
</dbReference>
<dbReference type="Pfam" id="PF08327">
    <property type="entry name" value="AHSA1"/>
    <property type="match status" value="1"/>
</dbReference>
<dbReference type="Proteomes" id="UP001152320">
    <property type="component" value="Chromosome 3"/>
</dbReference>
<comment type="similarity">
    <text evidence="1">Belongs to the AHA1 family.</text>
</comment>
<gene>
    <name evidence="4" type="ORF">HOLleu_07020</name>
</gene>
<evidence type="ECO:0000256" key="2">
    <source>
        <dbReference type="SAM" id="MobiDB-lite"/>
    </source>
</evidence>
<dbReference type="SUPFAM" id="SSF55961">
    <property type="entry name" value="Bet v1-like"/>
    <property type="match status" value="1"/>
</dbReference>
<dbReference type="InterPro" id="IPR013538">
    <property type="entry name" value="ASHA1/2-like_C"/>
</dbReference>
<keyword evidence="5" id="KW-1185">Reference proteome</keyword>
<name>A0A9Q1CG40_HOLLE</name>
<proteinExistence type="inferred from homology"/>
<dbReference type="EMBL" id="JAIZAY010000003">
    <property type="protein sequence ID" value="KAJ8044305.1"/>
    <property type="molecule type" value="Genomic_DNA"/>
</dbReference>
<dbReference type="Gene3D" id="3.30.530.20">
    <property type="match status" value="1"/>
</dbReference>
<keyword evidence="4" id="KW-0346">Stress response</keyword>
<comment type="caution">
    <text evidence="4">The sequence shown here is derived from an EMBL/GenBank/DDBJ whole genome shotgun (WGS) entry which is preliminary data.</text>
</comment>
<protein>
    <submittedName>
        <fullName evidence="4">Activator of 90 kDa heat shock protein ATPase-like 1</fullName>
    </submittedName>
</protein>
<evidence type="ECO:0000313" key="4">
    <source>
        <dbReference type="EMBL" id="KAJ8044305.1"/>
    </source>
</evidence>
<evidence type="ECO:0000313" key="5">
    <source>
        <dbReference type="Proteomes" id="UP001152320"/>
    </source>
</evidence>
<sequence length="144" mass="16532">MRYGKRKNSVVFGGGQRSSGVTGGQTLKILLTQYLKRVEAFTRSPVSMELEPGGKFVLLGGIITGTYVKLERNKQIVQKWRFKSWPEEHYSTVTMVFEQKPDHTVLKLKQTGVPSSDFERTRQGWKDHFWNRMKVTFGLSASLF</sequence>
<dbReference type="AlphaFoldDB" id="A0A9Q1CG40"/>
<dbReference type="InterPro" id="IPR023393">
    <property type="entry name" value="START-like_dom_sf"/>
</dbReference>
<organism evidence="4 5">
    <name type="scientific">Holothuria leucospilota</name>
    <name type="common">Black long sea cucumber</name>
    <name type="synonym">Mertensiothuria leucospilota</name>
    <dbReference type="NCBI Taxonomy" id="206669"/>
    <lineage>
        <taxon>Eukaryota</taxon>
        <taxon>Metazoa</taxon>
        <taxon>Echinodermata</taxon>
        <taxon>Eleutherozoa</taxon>
        <taxon>Echinozoa</taxon>
        <taxon>Holothuroidea</taxon>
        <taxon>Aspidochirotacea</taxon>
        <taxon>Aspidochirotida</taxon>
        <taxon>Holothuriidae</taxon>
        <taxon>Holothuria</taxon>
    </lineage>
</organism>
<evidence type="ECO:0000259" key="3">
    <source>
        <dbReference type="Pfam" id="PF08327"/>
    </source>
</evidence>
<accession>A0A9Q1CG40</accession>
<reference evidence="4" key="1">
    <citation type="submission" date="2021-10" db="EMBL/GenBank/DDBJ databases">
        <title>Tropical sea cucumber genome reveals ecological adaptation and Cuvierian tubules defense mechanism.</title>
        <authorList>
            <person name="Chen T."/>
        </authorList>
    </citation>
    <scope>NUCLEOTIDE SEQUENCE</scope>
    <source>
        <strain evidence="4">Nanhai2018</strain>
        <tissue evidence="4">Muscle</tissue>
    </source>
</reference>
<feature type="domain" description="Activator of Hsp90 ATPase homologue 1/2-like C-terminal" evidence="3">
    <location>
        <begin position="34"/>
        <end position="137"/>
    </location>
</feature>
<evidence type="ECO:0000256" key="1">
    <source>
        <dbReference type="ARBA" id="ARBA00006817"/>
    </source>
</evidence>